<proteinExistence type="predicted"/>
<dbReference type="EMBL" id="JACVHL010000002">
    <property type="protein sequence ID" value="MCC3803782.1"/>
    <property type="molecule type" value="Genomic_DNA"/>
</dbReference>
<accession>A0A9Q3U9J4</accession>
<sequence length="137" mass="15536">MNVKKSMPQLFKLIGGNHRAIVEIKLAGTASVQDVEGSQTNVFLNIDGQFQAVVNYSTAAALSYAKRVSQFWLQNEAVDWEEAETLVELVKTSEQHVLSSLKETNEFLKYFEENDEWDCDAVSTFAQSFMKEAEYKL</sequence>
<evidence type="ECO:0000313" key="2">
    <source>
        <dbReference type="Proteomes" id="UP000726777"/>
    </source>
</evidence>
<dbReference type="RefSeq" id="WP_228085457.1">
    <property type="nucleotide sequence ID" value="NZ_JACVHL010000002.1"/>
</dbReference>
<dbReference type="AlphaFoldDB" id="A0A9Q3U9J4"/>
<organism evidence="1 2">
    <name type="scientific">Vibrio parahaemolyticus</name>
    <dbReference type="NCBI Taxonomy" id="670"/>
    <lineage>
        <taxon>Bacteria</taxon>
        <taxon>Pseudomonadati</taxon>
        <taxon>Pseudomonadota</taxon>
        <taxon>Gammaproteobacteria</taxon>
        <taxon>Vibrionales</taxon>
        <taxon>Vibrionaceae</taxon>
        <taxon>Vibrio</taxon>
    </lineage>
</organism>
<evidence type="ECO:0000313" key="1">
    <source>
        <dbReference type="EMBL" id="MCC3803782.1"/>
    </source>
</evidence>
<gene>
    <name evidence="1" type="ORF">IB292_01910</name>
</gene>
<protein>
    <submittedName>
        <fullName evidence="1">Uncharacterized protein</fullName>
    </submittedName>
</protein>
<reference evidence="1" key="1">
    <citation type="submission" date="2020-09" db="EMBL/GenBank/DDBJ databases">
        <title>Genome sequence of Vibrio parahaemolyticus isolates.</title>
        <authorList>
            <person name="Hammerl J.A."/>
            <person name="Strauch E."/>
        </authorList>
    </citation>
    <scope>NUCLEOTIDE SEQUENCE</scope>
    <source>
        <strain evidence="1">17-VB00146</strain>
    </source>
</reference>
<name>A0A9Q3U9J4_VIBPH</name>
<dbReference type="Proteomes" id="UP000726777">
    <property type="component" value="Unassembled WGS sequence"/>
</dbReference>
<comment type="caution">
    <text evidence="1">The sequence shown here is derived from an EMBL/GenBank/DDBJ whole genome shotgun (WGS) entry which is preliminary data.</text>
</comment>